<gene>
    <name evidence="2" type="ORF">PHO31112_04773</name>
</gene>
<evidence type="ECO:0000256" key="1">
    <source>
        <dbReference type="SAM" id="MobiDB-lite"/>
    </source>
</evidence>
<organism evidence="2 3">
    <name type="scientific">Pandoraea horticolens</name>
    <dbReference type="NCBI Taxonomy" id="2508298"/>
    <lineage>
        <taxon>Bacteria</taxon>
        <taxon>Pseudomonadati</taxon>
        <taxon>Pseudomonadota</taxon>
        <taxon>Betaproteobacteria</taxon>
        <taxon>Burkholderiales</taxon>
        <taxon>Burkholderiaceae</taxon>
        <taxon>Pandoraea</taxon>
    </lineage>
</organism>
<name>A0A5E4YTX5_9BURK</name>
<proteinExistence type="predicted"/>
<protein>
    <submittedName>
        <fullName evidence="2">Uncharacterized protein</fullName>
    </submittedName>
</protein>
<dbReference type="EMBL" id="CABPSM010000020">
    <property type="protein sequence ID" value="VVE52279.1"/>
    <property type="molecule type" value="Genomic_DNA"/>
</dbReference>
<dbReference type="Proteomes" id="UP000343317">
    <property type="component" value="Unassembled WGS sequence"/>
</dbReference>
<sequence length="220" mass="25051">MNVTHQRSGRRVGKWPPDRDTPPGILDATIGRPQQARPKFALLIRTEQRWVNEVGLLRHRRRPALLNALRSGSLREGEGLRQFKSYGSRLKAFLTHWSAPQSTRQPVEAEEYTSVIFEAPGNHRQGLYTRCVEQLPAQNRLQPPLPYVRRQPSSQSFATSFGKQRDAFRGLRFEGARVFLIVELQPPQVLSRRAPNVRAVSRMPPCPIPGRCHSRLPIGV</sequence>
<feature type="region of interest" description="Disordered" evidence="1">
    <location>
        <begin position="1"/>
        <end position="31"/>
    </location>
</feature>
<evidence type="ECO:0000313" key="2">
    <source>
        <dbReference type="EMBL" id="VVE52279.1"/>
    </source>
</evidence>
<accession>A0A5E4YTX5</accession>
<keyword evidence="3" id="KW-1185">Reference proteome</keyword>
<evidence type="ECO:0000313" key="3">
    <source>
        <dbReference type="Proteomes" id="UP000343317"/>
    </source>
</evidence>
<reference evidence="2 3" key="1">
    <citation type="submission" date="2019-08" db="EMBL/GenBank/DDBJ databases">
        <authorList>
            <person name="Peeters C."/>
        </authorList>
    </citation>
    <scope>NUCLEOTIDE SEQUENCE [LARGE SCALE GENOMIC DNA]</scope>
    <source>
        <strain evidence="2 3">LMG 31112</strain>
    </source>
</reference>
<dbReference type="AlphaFoldDB" id="A0A5E4YTX5"/>